<evidence type="ECO:0000313" key="2">
    <source>
        <dbReference type="Proteomes" id="UP000612362"/>
    </source>
</evidence>
<proteinExistence type="predicted"/>
<dbReference type="Gene3D" id="3.10.450.50">
    <property type="match status" value="1"/>
</dbReference>
<keyword evidence="2" id="KW-1185">Reference proteome</keyword>
<comment type="caution">
    <text evidence="1">The sequence shown here is derived from an EMBL/GenBank/DDBJ whole genome shotgun (WGS) entry which is preliminary data.</text>
</comment>
<protein>
    <recommendedName>
        <fullName evidence="3">SnoaL-like domain-containing protein</fullName>
    </recommendedName>
</protein>
<accession>A0A8J3MX05</accession>
<organism evidence="1 2">
    <name type="scientific">Ktedonospora formicarum</name>
    <dbReference type="NCBI Taxonomy" id="2778364"/>
    <lineage>
        <taxon>Bacteria</taxon>
        <taxon>Bacillati</taxon>
        <taxon>Chloroflexota</taxon>
        <taxon>Ktedonobacteria</taxon>
        <taxon>Ktedonobacterales</taxon>
        <taxon>Ktedonobacteraceae</taxon>
        <taxon>Ktedonospora</taxon>
    </lineage>
</organism>
<reference evidence="1" key="1">
    <citation type="submission" date="2020-10" db="EMBL/GenBank/DDBJ databases">
        <title>Taxonomic study of unclassified bacteria belonging to the class Ktedonobacteria.</title>
        <authorList>
            <person name="Yabe S."/>
            <person name="Wang C.M."/>
            <person name="Zheng Y."/>
            <person name="Sakai Y."/>
            <person name="Cavaletti L."/>
            <person name="Monciardini P."/>
            <person name="Donadio S."/>
        </authorList>
    </citation>
    <scope>NUCLEOTIDE SEQUENCE</scope>
    <source>
        <strain evidence="1">SOSP1-1</strain>
    </source>
</reference>
<sequence>MSKNEEANKAVVRRYIEMWNTGDDSIADEVLAPGYIDYAHPEVVGLASVKQALAATRKAFPDFHISIEFMIGEGDMVALRGTIRRTQQSSLLISHVLWFARLMQGQMVEWWTGTEREG</sequence>
<dbReference type="RefSeq" id="WP_220197307.1">
    <property type="nucleotide sequence ID" value="NZ_BNJF01000003.1"/>
</dbReference>
<evidence type="ECO:0000313" key="1">
    <source>
        <dbReference type="EMBL" id="GHO48095.1"/>
    </source>
</evidence>
<dbReference type="SUPFAM" id="SSF54427">
    <property type="entry name" value="NTF2-like"/>
    <property type="match status" value="1"/>
</dbReference>
<dbReference type="GO" id="GO:0030638">
    <property type="term" value="P:polyketide metabolic process"/>
    <property type="evidence" value="ECO:0007669"/>
    <property type="project" value="InterPro"/>
</dbReference>
<name>A0A8J3MX05_9CHLR</name>
<dbReference type="Pfam" id="PF07366">
    <property type="entry name" value="SnoaL"/>
    <property type="match status" value="1"/>
</dbReference>
<dbReference type="EMBL" id="BNJF01000003">
    <property type="protein sequence ID" value="GHO48095.1"/>
    <property type="molecule type" value="Genomic_DNA"/>
</dbReference>
<evidence type="ECO:0008006" key="3">
    <source>
        <dbReference type="Google" id="ProtNLM"/>
    </source>
</evidence>
<dbReference type="Proteomes" id="UP000612362">
    <property type="component" value="Unassembled WGS sequence"/>
</dbReference>
<dbReference type="InterPro" id="IPR009959">
    <property type="entry name" value="Cyclase_SnoaL-like"/>
</dbReference>
<gene>
    <name evidence="1" type="ORF">KSX_62580</name>
</gene>
<dbReference type="AlphaFoldDB" id="A0A8J3MX05"/>
<dbReference type="InterPro" id="IPR032710">
    <property type="entry name" value="NTF2-like_dom_sf"/>
</dbReference>